<comment type="function">
    <text evidence="5">Part of the ABC transporter complex HmuTUV involved in hemin import. Responsible for energy coupling to the transport system.</text>
</comment>
<keyword evidence="8" id="KW-1185">Reference proteome</keyword>
<dbReference type="GO" id="GO:0005524">
    <property type="term" value="F:ATP binding"/>
    <property type="evidence" value="ECO:0007669"/>
    <property type="project" value="UniProtKB-KW"/>
</dbReference>
<dbReference type="PANTHER" id="PTHR42794:SF1">
    <property type="entry name" value="HEMIN IMPORT ATP-BINDING PROTEIN HMUV"/>
    <property type="match status" value="1"/>
</dbReference>
<dbReference type="SUPFAM" id="SSF52540">
    <property type="entry name" value="P-loop containing nucleoside triphosphate hydrolases"/>
    <property type="match status" value="1"/>
</dbReference>
<sequence length="262" mass="28958">MTVLLEISDLSIRYPRAESPLLEHISLSFHCGEVTALLGPNGCGKTSLLRAISGELDYAGHIQLLGRPQADWYRSQTARRSLARRYGLLAQHSNLNFAFTCREVVQLGLGPGSLSRAEQETRIQHYMQCADVWHLRDRLFPSLSGGEKQRVQLARVLSQLSLADPGDEKILLLDEPTSALDLKHQHEVLALAREVADEKTAVIAVLHDLNLAARYADRMVMLAQGRIQADGTPADLLQPALIEQVYGYRGQLVDVAGYSALL</sequence>
<proteinExistence type="predicted"/>
<organism evidence="7 8">
    <name type="scientific">Microbulbifer agarilyticus</name>
    <dbReference type="NCBI Taxonomy" id="260552"/>
    <lineage>
        <taxon>Bacteria</taxon>
        <taxon>Pseudomonadati</taxon>
        <taxon>Pseudomonadota</taxon>
        <taxon>Gammaproteobacteria</taxon>
        <taxon>Cellvibrionales</taxon>
        <taxon>Microbulbiferaceae</taxon>
        <taxon>Microbulbifer</taxon>
    </lineage>
</organism>
<keyword evidence="3 7" id="KW-0067">ATP-binding</keyword>
<dbReference type="Gene3D" id="3.40.50.300">
    <property type="entry name" value="P-loop containing nucleotide triphosphate hydrolases"/>
    <property type="match status" value="1"/>
</dbReference>
<evidence type="ECO:0000256" key="1">
    <source>
        <dbReference type="ARBA" id="ARBA00022448"/>
    </source>
</evidence>
<gene>
    <name evidence="7" type="ORF">Mag101_03005</name>
</gene>
<reference evidence="7" key="1">
    <citation type="submission" date="2017-02" db="EMBL/GenBank/DDBJ databases">
        <title>Genome of Microbulbifer agarilyticus GP101.</title>
        <authorList>
            <person name="Jung J."/>
            <person name="Bae S.S."/>
            <person name="Baek K."/>
        </authorList>
    </citation>
    <scope>NUCLEOTIDE SEQUENCE [LARGE SCALE GENOMIC DNA]</scope>
    <source>
        <strain evidence="7">GP101</strain>
    </source>
</reference>
<dbReference type="PANTHER" id="PTHR42794">
    <property type="entry name" value="HEMIN IMPORT ATP-BINDING PROTEIN HMUV"/>
    <property type="match status" value="1"/>
</dbReference>
<keyword evidence="2" id="KW-0547">Nucleotide-binding</keyword>
<evidence type="ECO:0000256" key="4">
    <source>
        <dbReference type="ARBA" id="ARBA00022967"/>
    </source>
</evidence>
<dbReference type="SMART" id="SM00382">
    <property type="entry name" value="AAA"/>
    <property type="match status" value="1"/>
</dbReference>
<keyword evidence="4" id="KW-1278">Translocase</keyword>
<evidence type="ECO:0000256" key="3">
    <source>
        <dbReference type="ARBA" id="ARBA00022840"/>
    </source>
</evidence>
<dbReference type="PROSITE" id="PS00211">
    <property type="entry name" value="ABC_TRANSPORTER_1"/>
    <property type="match status" value="1"/>
</dbReference>
<keyword evidence="1" id="KW-0813">Transport</keyword>
<evidence type="ECO:0000256" key="5">
    <source>
        <dbReference type="ARBA" id="ARBA00037066"/>
    </source>
</evidence>
<dbReference type="KEGG" id="maga:Mag101_03005"/>
<dbReference type="InterPro" id="IPR003439">
    <property type="entry name" value="ABC_transporter-like_ATP-bd"/>
</dbReference>
<feature type="domain" description="ABC transporter" evidence="6">
    <location>
        <begin position="5"/>
        <end position="249"/>
    </location>
</feature>
<dbReference type="eggNOG" id="COG4559">
    <property type="taxonomic scope" value="Bacteria"/>
</dbReference>
<dbReference type="STRING" id="260552.Mag101_03005"/>
<dbReference type="AlphaFoldDB" id="A0A1Q2M3D4"/>
<evidence type="ECO:0000313" key="8">
    <source>
        <dbReference type="Proteomes" id="UP000188219"/>
    </source>
</evidence>
<dbReference type="EMBL" id="CP019650">
    <property type="protein sequence ID" value="AQQ66722.1"/>
    <property type="molecule type" value="Genomic_DNA"/>
</dbReference>
<dbReference type="Proteomes" id="UP000188219">
    <property type="component" value="Chromosome"/>
</dbReference>
<accession>A0A1Q2M3D4</accession>
<dbReference type="CDD" id="cd03214">
    <property type="entry name" value="ABC_Iron-Siderophores_B12_Hemin"/>
    <property type="match status" value="1"/>
</dbReference>
<dbReference type="PROSITE" id="PS50893">
    <property type="entry name" value="ABC_TRANSPORTER_2"/>
    <property type="match status" value="1"/>
</dbReference>
<evidence type="ECO:0000313" key="7">
    <source>
        <dbReference type="EMBL" id="AQQ66722.1"/>
    </source>
</evidence>
<dbReference type="InterPro" id="IPR003593">
    <property type="entry name" value="AAA+_ATPase"/>
</dbReference>
<dbReference type="InterPro" id="IPR017871">
    <property type="entry name" value="ABC_transporter-like_CS"/>
</dbReference>
<evidence type="ECO:0000259" key="6">
    <source>
        <dbReference type="PROSITE" id="PS50893"/>
    </source>
</evidence>
<dbReference type="NCBIfam" id="NF010068">
    <property type="entry name" value="PRK13548.1"/>
    <property type="match status" value="1"/>
</dbReference>
<name>A0A1Q2M3D4_9GAMM</name>
<dbReference type="InterPro" id="IPR027417">
    <property type="entry name" value="P-loop_NTPase"/>
</dbReference>
<protein>
    <submittedName>
        <fullName evidence="7">Heme ABC transporter ATP-binding protein</fullName>
    </submittedName>
</protein>
<evidence type="ECO:0000256" key="2">
    <source>
        <dbReference type="ARBA" id="ARBA00022741"/>
    </source>
</evidence>
<dbReference type="GO" id="GO:0016887">
    <property type="term" value="F:ATP hydrolysis activity"/>
    <property type="evidence" value="ECO:0007669"/>
    <property type="project" value="InterPro"/>
</dbReference>
<dbReference type="Pfam" id="PF00005">
    <property type="entry name" value="ABC_tran"/>
    <property type="match status" value="1"/>
</dbReference>